<dbReference type="EMBL" id="VFPH01000002">
    <property type="protein sequence ID" value="TQM38737.1"/>
    <property type="molecule type" value="Genomic_DNA"/>
</dbReference>
<protein>
    <submittedName>
        <fullName evidence="2">Cupin domain</fullName>
    </submittedName>
</protein>
<evidence type="ECO:0000313" key="3">
    <source>
        <dbReference type="Proteomes" id="UP000319818"/>
    </source>
</evidence>
<organism evidence="2 3">
    <name type="scientific">Pseudonocardia cypriaca</name>
    <dbReference type="NCBI Taxonomy" id="882449"/>
    <lineage>
        <taxon>Bacteria</taxon>
        <taxon>Bacillati</taxon>
        <taxon>Actinomycetota</taxon>
        <taxon>Actinomycetes</taxon>
        <taxon>Pseudonocardiales</taxon>
        <taxon>Pseudonocardiaceae</taxon>
        <taxon>Pseudonocardia</taxon>
    </lineage>
</organism>
<dbReference type="AlphaFoldDB" id="A0A543FY42"/>
<accession>A0A543FY42</accession>
<dbReference type="InterPro" id="IPR011051">
    <property type="entry name" value="RmlC_Cupin_sf"/>
</dbReference>
<sequence>METDDPRSWPLLTNVEGLPLLGGHGHVRIRLRENHGVLFEIFYPAGVASPEHRHAHDSFVHLLSGRLIGTAGGEPAQLEPGECLAHPEGVLHTVEAVVDSRWLEFKSPPQAGWR</sequence>
<proteinExistence type="predicted"/>
<feature type="domain" description="Cupin type-2" evidence="1">
    <location>
        <begin position="42"/>
        <end position="98"/>
    </location>
</feature>
<name>A0A543FY42_9PSEU</name>
<dbReference type="SUPFAM" id="SSF51182">
    <property type="entry name" value="RmlC-like cupins"/>
    <property type="match status" value="1"/>
</dbReference>
<dbReference type="Pfam" id="PF07883">
    <property type="entry name" value="Cupin_2"/>
    <property type="match status" value="1"/>
</dbReference>
<evidence type="ECO:0000259" key="1">
    <source>
        <dbReference type="Pfam" id="PF07883"/>
    </source>
</evidence>
<keyword evidence="3" id="KW-1185">Reference proteome</keyword>
<dbReference type="InterPro" id="IPR014710">
    <property type="entry name" value="RmlC-like_jellyroll"/>
</dbReference>
<comment type="caution">
    <text evidence="2">The sequence shown here is derived from an EMBL/GenBank/DDBJ whole genome shotgun (WGS) entry which is preliminary data.</text>
</comment>
<reference evidence="2 3" key="1">
    <citation type="submission" date="2019-06" db="EMBL/GenBank/DDBJ databases">
        <title>Sequencing the genomes of 1000 actinobacteria strains.</title>
        <authorList>
            <person name="Klenk H.-P."/>
        </authorList>
    </citation>
    <scope>NUCLEOTIDE SEQUENCE [LARGE SCALE GENOMIC DNA]</scope>
    <source>
        <strain evidence="2 3">DSM 45511</strain>
    </source>
</reference>
<dbReference type="Proteomes" id="UP000319818">
    <property type="component" value="Unassembled WGS sequence"/>
</dbReference>
<dbReference type="InterPro" id="IPR013096">
    <property type="entry name" value="Cupin_2"/>
</dbReference>
<dbReference type="RefSeq" id="WP_142105367.1">
    <property type="nucleotide sequence ID" value="NZ_VFPH01000002.1"/>
</dbReference>
<dbReference type="Gene3D" id="2.60.120.10">
    <property type="entry name" value="Jelly Rolls"/>
    <property type="match status" value="1"/>
</dbReference>
<dbReference type="OrthoDB" id="882143at2"/>
<gene>
    <name evidence="2" type="ORF">FB388_5981</name>
</gene>
<evidence type="ECO:0000313" key="2">
    <source>
        <dbReference type="EMBL" id="TQM38737.1"/>
    </source>
</evidence>